<dbReference type="SUPFAM" id="SSF102114">
    <property type="entry name" value="Radical SAM enzymes"/>
    <property type="match status" value="1"/>
</dbReference>
<comment type="similarity">
    <text evidence="8">Belongs to the methylthiotransferase family. RimO subfamily.</text>
</comment>
<feature type="binding site" evidence="8">
    <location>
        <position position="11"/>
    </location>
    <ligand>
        <name>[4Fe-4S] cluster</name>
        <dbReference type="ChEBI" id="CHEBI:49883"/>
        <label>1</label>
    </ligand>
</feature>
<dbReference type="FunFam" id="3.80.30.20:FF:000001">
    <property type="entry name" value="tRNA-2-methylthio-N(6)-dimethylallyladenosine synthase 2"/>
    <property type="match status" value="1"/>
</dbReference>
<protein>
    <recommendedName>
        <fullName evidence="8">Ribosomal protein uS12 methylthiotransferase RimO</fullName>
        <shortName evidence="8">uS12 MTTase</shortName>
        <shortName evidence="8">uS12 methylthiotransferase</shortName>
        <ecNumber evidence="8">2.8.4.4</ecNumber>
    </recommendedName>
    <alternativeName>
        <fullName evidence="8">Ribosomal protein uS12 (aspartate-C(3))-methylthiotransferase</fullName>
    </alternativeName>
    <alternativeName>
        <fullName evidence="8">Ribosome maturation factor RimO</fullName>
    </alternativeName>
</protein>
<dbReference type="PROSITE" id="PS51449">
    <property type="entry name" value="MTTASE_N"/>
    <property type="match status" value="1"/>
</dbReference>
<dbReference type="SMART" id="SM00729">
    <property type="entry name" value="Elp3"/>
    <property type="match status" value="1"/>
</dbReference>
<dbReference type="Pfam" id="PF18693">
    <property type="entry name" value="TRAM_2"/>
    <property type="match status" value="1"/>
</dbReference>
<keyword evidence="3 8" id="KW-0808">Transferase</keyword>
<keyword evidence="11" id="KW-0687">Ribonucleoprotein</keyword>
<feature type="binding site" evidence="8">
    <location>
        <position position="142"/>
    </location>
    <ligand>
        <name>[4Fe-4S] cluster</name>
        <dbReference type="ChEBI" id="CHEBI:49883"/>
        <label>2</label>
        <note>4Fe-4S-S-AdoMet</note>
    </ligand>
</feature>
<dbReference type="GO" id="GO:0035599">
    <property type="term" value="F:aspartic acid methylthiotransferase activity"/>
    <property type="evidence" value="ECO:0007669"/>
    <property type="project" value="TreeGrafter"/>
</dbReference>
<dbReference type="PROSITE" id="PS01278">
    <property type="entry name" value="MTTASE_RADICAL"/>
    <property type="match status" value="1"/>
</dbReference>
<feature type="binding site" evidence="8">
    <location>
        <position position="47"/>
    </location>
    <ligand>
        <name>[4Fe-4S] cluster</name>
        <dbReference type="ChEBI" id="CHEBI:49883"/>
        <label>1</label>
    </ligand>
</feature>
<comment type="catalytic activity">
    <reaction evidence="8">
        <text>L-aspartate(89)-[ribosomal protein uS12]-hydrogen + (sulfur carrier)-SH + AH2 + 2 S-adenosyl-L-methionine = 3-methylsulfanyl-L-aspartate(89)-[ribosomal protein uS12]-hydrogen + (sulfur carrier)-H + 5'-deoxyadenosine + L-methionine + A + S-adenosyl-L-homocysteine + 2 H(+)</text>
        <dbReference type="Rhea" id="RHEA:37087"/>
        <dbReference type="Rhea" id="RHEA-COMP:10460"/>
        <dbReference type="Rhea" id="RHEA-COMP:10461"/>
        <dbReference type="Rhea" id="RHEA-COMP:14737"/>
        <dbReference type="Rhea" id="RHEA-COMP:14739"/>
        <dbReference type="ChEBI" id="CHEBI:13193"/>
        <dbReference type="ChEBI" id="CHEBI:15378"/>
        <dbReference type="ChEBI" id="CHEBI:17319"/>
        <dbReference type="ChEBI" id="CHEBI:17499"/>
        <dbReference type="ChEBI" id="CHEBI:29917"/>
        <dbReference type="ChEBI" id="CHEBI:29961"/>
        <dbReference type="ChEBI" id="CHEBI:57844"/>
        <dbReference type="ChEBI" id="CHEBI:57856"/>
        <dbReference type="ChEBI" id="CHEBI:59789"/>
        <dbReference type="ChEBI" id="CHEBI:64428"/>
        <dbReference type="ChEBI" id="CHEBI:73599"/>
        <dbReference type="EC" id="2.8.4.4"/>
    </reaction>
</comment>
<dbReference type="Gene3D" id="3.40.50.12160">
    <property type="entry name" value="Methylthiotransferase, N-terminal domain"/>
    <property type="match status" value="1"/>
</dbReference>
<evidence type="ECO:0000256" key="3">
    <source>
        <dbReference type="ARBA" id="ARBA00022679"/>
    </source>
</evidence>
<dbReference type="InterPro" id="IPR023404">
    <property type="entry name" value="rSAM_horseshoe"/>
</dbReference>
<dbReference type="NCBIfam" id="TIGR00089">
    <property type="entry name" value="MiaB/RimO family radical SAM methylthiotransferase"/>
    <property type="match status" value="1"/>
</dbReference>
<evidence type="ECO:0000256" key="6">
    <source>
        <dbReference type="ARBA" id="ARBA00023004"/>
    </source>
</evidence>
<dbReference type="GO" id="GO:0046872">
    <property type="term" value="F:metal ion binding"/>
    <property type="evidence" value="ECO:0007669"/>
    <property type="project" value="UniProtKB-KW"/>
</dbReference>
<organism evidence="11">
    <name type="scientific">candidate division WOR-3 bacterium</name>
    <dbReference type="NCBI Taxonomy" id="2052148"/>
    <lineage>
        <taxon>Bacteria</taxon>
        <taxon>Bacteria division WOR-3</taxon>
    </lineage>
</organism>
<evidence type="ECO:0000256" key="7">
    <source>
        <dbReference type="ARBA" id="ARBA00023014"/>
    </source>
</evidence>
<dbReference type="Gene3D" id="3.80.30.20">
    <property type="entry name" value="tm_1862 like domain"/>
    <property type="match status" value="1"/>
</dbReference>
<dbReference type="GO" id="GO:0051539">
    <property type="term" value="F:4 iron, 4 sulfur cluster binding"/>
    <property type="evidence" value="ECO:0007669"/>
    <property type="project" value="UniProtKB-UniRule"/>
</dbReference>
<dbReference type="HAMAP" id="MF_01865">
    <property type="entry name" value="MTTase_RimO"/>
    <property type="match status" value="1"/>
</dbReference>
<dbReference type="Pfam" id="PF04055">
    <property type="entry name" value="Radical_SAM"/>
    <property type="match status" value="1"/>
</dbReference>
<evidence type="ECO:0000259" key="9">
    <source>
        <dbReference type="PROSITE" id="PS51449"/>
    </source>
</evidence>
<comment type="subcellular location">
    <subcellularLocation>
        <location evidence="8">Cytoplasm</location>
    </subcellularLocation>
</comment>
<evidence type="ECO:0000256" key="4">
    <source>
        <dbReference type="ARBA" id="ARBA00022691"/>
    </source>
</evidence>
<comment type="function">
    <text evidence="8">Catalyzes the methylthiolation of an aspartic acid residue of ribosomal protein uS12.</text>
</comment>
<accession>A0A7V3RGW5</accession>
<dbReference type="Gene3D" id="2.40.50.140">
    <property type="entry name" value="Nucleic acid-binding proteins"/>
    <property type="match status" value="1"/>
</dbReference>
<keyword evidence="11" id="KW-0689">Ribosomal protein</keyword>
<feature type="domain" description="MTTase N-terminal" evidence="9">
    <location>
        <begin position="2"/>
        <end position="113"/>
    </location>
</feature>
<keyword evidence="7 8" id="KW-0411">Iron-sulfur</keyword>
<dbReference type="NCBIfam" id="TIGR01125">
    <property type="entry name" value="30S ribosomal protein S12 methylthiotransferase RimO"/>
    <property type="match status" value="1"/>
</dbReference>
<dbReference type="InterPro" id="IPR005840">
    <property type="entry name" value="Ribosomal_uS12_MeSTrfase_RimO"/>
</dbReference>
<dbReference type="AlphaFoldDB" id="A0A7V3RGW5"/>
<dbReference type="PROSITE" id="PS51918">
    <property type="entry name" value="RADICAL_SAM"/>
    <property type="match status" value="1"/>
</dbReference>
<keyword evidence="2 8" id="KW-0963">Cytoplasm</keyword>
<evidence type="ECO:0000256" key="5">
    <source>
        <dbReference type="ARBA" id="ARBA00022723"/>
    </source>
</evidence>
<dbReference type="InterPro" id="IPR038135">
    <property type="entry name" value="Methylthiotransferase_N_sf"/>
</dbReference>
<gene>
    <name evidence="8 11" type="primary">rimO</name>
    <name evidence="11" type="ORF">ENX68_03035</name>
</gene>
<dbReference type="InterPro" id="IPR007197">
    <property type="entry name" value="rSAM"/>
</dbReference>
<keyword evidence="4 8" id="KW-0949">S-adenosyl-L-methionine</keyword>
<evidence type="ECO:0000256" key="1">
    <source>
        <dbReference type="ARBA" id="ARBA00022485"/>
    </source>
</evidence>
<proteinExistence type="inferred from homology"/>
<reference evidence="11" key="1">
    <citation type="journal article" date="2020" name="mSystems">
        <title>Genome- and Community-Level Interaction Insights into Carbon Utilization and Element Cycling Functions of Hydrothermarchaeota in Hydrothermal Sediment.</title>
        <authorList>
            <person name="Zhou Z."/>
            <person name="Liu Y."/>
            <person name="Xu W."/>
            <person name="Pan J."/>
            <person name="Luo Z.H."/>
            <person name="Li M."/>
        </authorList>
    </citation>
    <scope>NUCLEOTIDE SEQUENCE [LARGE SCALE GENOMIC DNA]</scope>
    <source>
        <strain evidence="11">SpSt-961</strain>
    </source>
</reference>
<dbReference type="GO" id="GO:0005840">
    <property type="term" value="C:ribosome"/>
    <property type="evidence" value="ECO:0007669"/>
    <property type="project" value="UniProtKB-KW"/>
</dbReference>
<dbReference type="PANTHER" id="PTHR43837">
    <property type="entry name" value="RIBOSOMAL PROTEIN S12 METHYLTHIOTRANSFERASE RIMO"/>
    <property type="match status" value="1"/>
</dbReference>
<dbReference type="InterPro" id="IPR020612">
    <property type="entry name" value="Methylthiotransferase_CS"/>
</dbReference>
<dbReference type="InterPro" id="IPR006638">
    <property type="entry name" value="Elp3/MiaA/NifB-like_rSAM"/>
</dbReference>
<name>A0A7V3RGW5_UNCW3</name>
<dbReference type="InterPro" id="IPR005839">
    <property type="entry name" value="Methylthiotransferase"/>
</dbReference>
<evidence type="ECO:0000256" key="8">
    <source>
        <dbReference type="HAMAP-Rule" id="MF_01865"/>
    </source>
</evidence>
<dbReference type="EC" id="2.8.4.4" evidence="8"/>
<dbReference type="GO" id="GO:0005829">
    <property type="term" value="C:cytosol"/>
    <property type="evidence" value="ECO:0007669"/>
    <property type="project" value="TreeGrafter"/>
</dbReference>
<comment type="cofactor">
    <cofactor evidence="8">
        <name>[4Fe-4S] cluster</name>
        <dbReference type="ChEBI" id="CHEBI:49883"/>
    </cofactor>
    <text evidence="8">Binds 2 [4Fe-4S] clusters. One cluster is coordinated with 3 cysteines and an exchangeable S-adenosyl-L-methionine.</text>
</comment>
<sequence>MIKVYFISLGCPKNLVDTEKIMGSMVQNGISICDELEDCDAVVINTCGFIKPALKETEAEIQKILKHNKKIFVYGCAVNRAYKELAKKFPEINHWYPISEKNKLLEDILNKRKIKRGARLLTTYGYAYLKIADGCSNHCAYCTIPYIKGEFRSHKFEDLVEESRGLAELGIKEIILIAQDTANYGFDLYGKKMLVPLIREISKIKNIEWIRLLYVHPRSLDENLIAEIKGNPKVCKYLEIPIQHINDRILKLMNRGIMKKEIIQKIKELKGITLRTTVIAGFPTETEEEFKELYDFLGSGYFDWFGVFKYYREEETPAAQLECLPRTVVERRFKMIVELQQRLIKERNKLRINKFYKILIHKKNRDFIGHAEFSAPEIDGQVIVKRNDVEIGKFCRLKIAKFEGVDLYAY</sequence>
<dbReference type="InterPro" id="IPR002792">
    <property type="entry name" value="TRAM_dom"/>
</dbReference>
<feature type="binding site" evidence="8">
    <location>
        <position position="135"/>
    </location>
    <ligand>
        <name>[4Fe-4S] cluster</name>
        <dbReference type="ChEBI" id="CHEBI:49883"/>
        <label>2</label>
        <note>4Fe-4S-S-AdoMet</note>
    </ligand>
</feature>
<comment type="caution">
    <text evidence="11">The sequence shown here is derived from an EMBL/GenBank/DDBJ whole genome shotgun (WGS) entry which is preliminary data.</text>
</comment>
<dbReference type="SFLD" id="SFLDG01082">
    <property type="entry name" value="B12-binding_domain_containing"/>
    <property type="match status" value="1"/>
</dbReference>
<dbReference type="EMBL" id="DTOZ01000075">
    <property type="protein sequence ID" value="HGE77962.1"/>
    <property type="molecule type" value="Genomic_DNA"/>
</dbReference>
<evidence type="ECO:0000259" key="10">
    <source>
        <dbReference type="PROSITE" id="PS51918"/>
    </source>
</evidence>
<dbReference type="InterPro" id="IPR012340">
    <property type="entry name" value="NA-bd_OB-fold"/>
</dbReference>
<dbReference type="SFLD" id="SFLDS00029">
    <property type="entry name" value="Radical_SAM"/>
    <property type="match status" value="1"/>
</dbReference>
<dbReference type="Pfam" id="PF00919">
    <property type="entry name" value="UPF0004"/>
    <property type="match status" value="1"/>
</dbReference>
<dbReference type="InterPro" id="IPR013848">
    <property type="entry name" value="Methylthiotransferase_N"/>
</dbReference>
<dbReference type="PANTHER" id="PTHR43837:SF1">
    <property type="entry name" value="RIBOSOMAL PROTEIN US12 METHYLTHIOTRANSFERASE RIMO"/>
    <property type="match status" value="1"/>
</dbReference>
<dbReference type="GO" id="GO:0006400">
    <property type="term" value="P:tRNA modification"/>
    <property type="evidence" value="ECO:0007669"/>
    <property type="project" value="InterPro"/>
</dbReference>
<feature type="binding site" evidence="8">
    <location>
        <position position="76"/>
    </location>
    <ligand>
        <name>[4Fe-4S] cluster</name>
        <dbReference type="ChEBI" id="CHEBI:49883"/>
        <label>1</label>
    </ligand>
</feature>
<keyword evidence="6 8" id="KW-0408">Iron</keyword>
<dbReference type="InterPro" id="IPR058240">
    <property type="entry name" value="rSAM_sf"/>
</dbReference>
<feature type="domain" description="Radical SAM core" evidence="10">
    <location>
        <begin position="121"/>
        <end position="347"/>
    </location>
</feature>
<dbReference type="CDD" id="cd01335">
    <property type="entry name" value="Radical_SAM"/>
    <property type="match status" value="1"/>
</dbReference>
<feature type="binding site" evidence="8">
    <location>
        <position position="139"/>
    </location>
    <ligand>
        <name>[4Fe-4S] cluster</name>
        <dbReference type="ChEBI" id="CHEBI:49883"/>
        <label>2</label>
        <note>4Fe-4S-S-AdoMet</note>
    </ligand>
</feature>
<dbReference type="SFLD" id="SFLDG01061">
    <property type="entry name" value="methylthiotransferase"/>
    <property type="match status" value="1"/>
</dbReference>
<keyword evidence="5 8" id="KW-0479">Metal-binding</keyword>
<evidence type="ECO:0000313" key="11">
    <source>
        <dbReference type="EMBL" id="HGE77962.1"/>
    </source>
</evidence>
<dbReference type="GO" id="GO:0103039">
    <property type="term" value="F:protein methylthiotransferase activity"/>
    <property type="evidence" value="ECO:0007669"/>
    <property type="project" value="UniProtKB-EC"/>
</dbReference>
<evidence type="ECO:0000256" key="2">
    <source>
        <dbReference type="ARBA" id="ARBA00022490"/>
    </source>
</evidence>
<keyword evidence="1 8" id="KW-0004">4Fe-4S</keyword>